<keyword evidence="1" id="KW-0614">Plasmid</keyword>
<sequence>MFAKYEAFNNDENSGKFTNRMLALIGMHDFISNAGKKSEYERGYITSGLLQVESELCFLLSLLTSKELEEFYKKVKINWSDNVEFEGNRPTMKKPKIYEDFRIDEFE</sequence>
<evidence type="ECO:0000313" key="1">
    <source>
        <dbReference type="EMBL" id="ARP61601.1"/>
    </source>
</evidence>
<accession>A0A1W6WYJ9</accession>
<dbReference type="RefSeq" id="WP_000457467.1">
    <property type="nucleotide sequence ID" value="NZ_CM010226.1"/>
</dbReference>
<evidence type="ECO:0000313" key="2">
    <source>
        <dbReference type="Proteomes" id="UP000194143"/>
    </source>
</evidence>
<gene>
    <name evidence="1" type="ORF">CAB88_31825</name>
</gene>
<proteinExistence type="predicted"/>
<dbReference type="AlphaFoldDB" id="A0A1W6WYJ9"/>
<organism evidence="1 2">
    <name type="scientific">Bacillus thuringiensis</name>
    <dbReference type="NCBI Taxonomy" id="1428"/>
    <lineage>
        <taxon>Bacteria</taxon>
        <taxon>Bacillati</taxon>
        <taxon>Bacillota</taxon>
        <taxon>Bacilli</taxon>
        <taxon>Bacillales</taxon>
        <taxon>Bacillaceae</taxon>
        <taxon>Bacillus</taxon>
        <taxon>Bacillus cereus group</taxon>
    </lineage>
</organism>
<protein>
    <submittedName>
        <fullName evidence="1">Uncharacterized protein</fullName>
    </submittedName>
</protein>
<name>A0A1W6WYJ9_BACTU</name>
<dbReference type="EMBL" id="CP021063">
    <property type="protein sequence ID" value="ARP61601.1"/>
    <property type="molecule type" value="Genomic_DNA"/>
</dbReference>
<keyword evidence="2" id="KW-1185">Reference proteome</keyword>
<reference evidence="1 2" key="1">
    <citation type="submission" date="2017-04" db="EMBL/GenBank/DDBJ databases">
        <title>Complete Genome Sequence of Bacillus thuringiensis type Strain ATCC 10792.</title>
        <authorList>
            <person name="Oh D.-H."/>
            <person name="Park B.-J."/>
            <person name="Shuai W."/>
            <person name="Chelliah R."/>
        </authorList>
    </citation>
    <scope>NUCLEOTIDE SEQUENCE [LARGE SCALE GENOMIC DNA]</scope>
    <source>
        <strain evidence="1 2">ATCC 10792</strain>
        <plasmid evidence="1 2">poh2</plasmid>
    </source>
</reference>
<dbReference type="GeneID" id="67466852"/>
<dbReference type="Proteomes" id="UP000194143">
    <property type="component" value="Plasmid poh2"/>
</dbReference>
<geneLocation type="plasmid" evidence="1 2">
    <name>poh2</name>
</geneLocation>
<dbReference type="KEGG" id="bthy:AQ980_31295"/>